<evidence type="ECO:0000313" key="4">
    <source>
        <dbReference type="Proteomes" id="UP000198304"/>
    </source>
</evidence>
<sequence length="469" mass="55493">MKSIKYIVILTLFLSINYIYGISYFPDINNHWASSYIKWAMNDADLFSEDYNGTFEPNQYMTRGEFINLLDKILHLQNMYDNKKVDKDNYFYSDLSKSDSGYESVISLINYINQYSTNGITFFDIYPSAQLNINQAITRYEAALLARAITTPPIQEIQGHTYKDVSPNIRRYTDIKEVIDNNIIGGYEDGTLKLHNKVTLAEAAVVGKKIYDDLEYIQKDYLKLLPIESNVEKEKFPLFQIINHGNNLSSEDKRFINAVTSLEYLYFVGYIPYEERHIYDTNPIDTLWELKDKDYYNVLGTNYYLLKWDKELVLERKIKLIREAMEHYLSMQDKNFEGVYSFFQVAREHYPSEDLVEIMESIFYEIENHKDATLIGVLLSELYYEENRYNDITFVYQHLLKTEENILTRVRIVTNYGYILCESSGYDEATKYLNNSWRDIKSHRQYAQNRREIDTMITSILKQLKIKNT</sequence>
<evidence type="ECO:0000259" key="2">
    <source>
        <dbReference type="PROSITE" id="PS51272"/>
    </source>
</evidence>
<keyword evidence="1" id="KW-0677">Repeat</keyword>
<dbReference type="Pfam" id="PF00395">
    <property type="entry name" value="SLH"/>
    <property type="match status" value="2"/>
</dbReference>
<protein>
    <submittedName>
        <fullName evidence="3">S-layer homology domain-containing protein</fullName>
    </submittedName>
</protein>
<evidence type="ECO:0000313" key="3">
    <source>
        <dbReference type="EMBL" id="SNS37029.1"/>
    </source>
</evidence>
<organism evidence="3 4">
    <name type="scientific">Anaerovirgula multivorans</name>
    <dbReference type="NCBI Taxonomy" id="312168"/>
    <lineage>
        <taxon>Bacteria</taxon>
        <taxon>Bacillati</taxon>
        <taxon>Bacillota</taxon>
        <taxon>Clostridia</taxon>
        <taxon>Peptostreptococcales</taxon>
        <taxon>Natronincolaceae</taxon>
        <taxon>Anaerovirgula</taxon>
    </lineage>
</organism>
<dbReference type="EMBL" id="FZOJ01000008">
    <property type="protein sequence ID" value="SNS37029.1"/>
    <property type="molecule type" value="Genomic_DNA"/>
</dbReference>
<feature type="domain" description="SLH" evidence="2">
    <location>
        <begin position="20"/>
        <end position="84"/>
    </location>
</feature>
<feature type="domain" description="SLH" evidence="2">
    <location>
        <begin position="158"/>
        <end position="221"/>
    </location>
</feature>
<dbReference type="RefSeq" id="WP_089282853.1">
    <property type="nucleotide sequence ID" value="NZ_FZOJ01000008.1"/>
</dbReference>
<gene>
    <name evidence="3" type="ORF">SAMN05446037_1008186</name>
</gene>
<dbReference type="PROSITE" id="PS51272">
    <property type="entry name" value="SLH"/>
    <property type="match status" value="2"/>
</dbReference>
<evidence type="ECO:0000256" key="1">
    <source>
        <dbReference type="ARBA" id="ARBA00022737"/>
    </source>
</evidence>
<proteinExistence type="predicted"/>
<reference evidence="4" key="1">
    <citation type="submission" date="2017-06" db="EMBL/GenBank/DDBJ databases">
        <authorList>
            <person name="Varghese N."/>
            <person name="Submissions S."/>
        </authorList>
    </citation>
    <scope>NUCLEOTIDE SEQUENCE [LARGE SCALE GENOMIC DNA]</scope>
    <source>
        <strain evidence="4">SCA</strain>
    </source>
</reference>
<dbReference type="AlphaFoldDB" id="A0A239DXP0"/>
<name>A0A239DXP0_9FIRM</name>
<accession>A0A239DXP0</accession>
<dbReference type="OrthoDB" id="174569at2"/>
<keyword evidence="4" id="KW-1185">Reference proteome</keyword>
<dbReference type="InterPro" id="IPR001119">
    <property type="entry name" value="SLH_dom"/>
</dbReference>
<dbReference type="Proteomes" id="UP000198304">
    <property type="component" value="Unassembled WGS sequence"/>
</dbReference>